<name>A0ABP3VIH3_9FLAO</name>
<proteinExistence type="predicted"/>
<organism evidence="1 2">
    <name type="scientific">Psychroflexus lacisalsi</name>
    <dbReference type="NCBI Taxonomy" id="503928"/>
    <lineage>
        <taxon>Bacteria</taxon>
        <taxon>Pseudomonadati</taxon>
        <taxon>Bacteroidota</taxon>
        <taxon>Flavobacteriia</taxon>
        <taxon>Flavobacteriales</taxon>
        <taxon>Flavobacteriaceae</taxon>
        <taxon>Psychroflexus</taxon>
    </lineage>
</organism>
<accession>A0ABP3VIH3</accession>
<dbReference type="Proteomes" id="UP001500185">
    <property type="component" value="Unassembled WGS sequence"/>
</dbReference>
<reference evidence="2" key="1">
    <citation type="journal article" date="2019" name="Int. J. Syst. Evol. Microbiol.">
        <title>The Global Catalogue of Microorganisms (GCM) 10K type strain sequencing project: providing services to taxonomists for standard genome sequencing and annotation.</title>
        <authorList>
            <consortium name="The Broad Institute Genomics Platform"/>
            <consortium name="The Broad Institute Genome Sequencing Center for Infectious Disease"/>
            <person name="Wu L."/>
            <person name="Ma J."/>
        </authorList>
    </citation>
    <scope>NUCLEOTIDE SEQUENCE [LARGE SCALE GENOMIC DNA]</scope>
    <source>
        <strain evidence="2">JCM 16231</strain>
    </source>
</reference>
<sequence>MNLLTENNKNQILDRLNYYNKLEEVQNLPKESKKLSEININEDSKTYFFDFREYHRYFNQKLRVKYTFGDITEVQDFPTFVKSRPINNSNSILLKWDKVRHFTFVKKDSKKFSNKKNQLVFRGKVHPTQPHRIKFMEMYKTHSI</sequence>
<protein>
    <submittedName>
        <fullName evidence="1">Uncharacterized protein</fullName>
    </submittedName>
</protein>
<evidence type="ECO:0000313" key="2">
    <source>
        <dbReference type="Proteomes" id="UP001500185"/>
    </source>
</evidence>
<keyword evidence="2" id="KW-1185">Reference proteome</keyword>
<gene>
    <name evidence="1" type="ORF">GCM10009433_15620</name>
</gene>
<dbReference type="RefSeq" id="WP_224454087.1">
    <property type="nucleotide sequence ID" value="NZ_BAAAGG010000005.1"/>
</dbReference>
<dbReference type="EMBL" id="BAAAGG010000005">
    <property type="protein sequence ID" value="GAA0758436.1"/>
    <property type="molecule type" value="Genomic_DNA"/>
</dbReference>
<comment type="caution">
    <text evidence="1">The sequence shown here is derived from an EMBL/GenBank/DDBJ whole genome shotgun (WGS) entry which is preliminary data.</text>
</comment>
<evidence type="ECO:0000313" key="1">
    <source>
        <dbReference type="EMBL" id="GAA0758436.1"/>
    </source>
</evidence>